<name>I6QP39_HELAN</name>
<accession>I6QP39</accession>
<gene>
    <name evidence="2" type="primary">F-box</name>
</gene>
<dbReference type="AlphaFoldDB" id="I6QP39"/>
<evidence type="ECO:0000259" key="1">
    <source>
        <dbReference type="Pfam" id="PF07734"/>
    </source>
</evidence>
<dbReference type="EMBL" id="JN231469">
    <property type="protein sequence ID" value="AFL91200.1"/>
    <property type="molecule type" value="Genomic_DNA"/>
</dbReference>
<feature type="non-terminal residue" evidence="2">
    <location>
        <position position="88"/>
    </location>
</feature>
<dbReference type="InterPro" id="IPR006527">
    <property type="entry name" value="F-box-assoc_dom_typ1"/>
</dbReference>
<proteinExistence type="predicted"/>
<dbReference type="Pfam" id="PF07734">
    <property type="entry name" value="FBA_1"/>
    <property type="match status" value="1"/>
</dbReference>
<protein>
    <submittedName>
        <fullName evidence="2">F-box protein</fullName>
    </submittedName>
</protein>
<feature type="non-terminal residue" evidence="2">
    <location>
        <position position="1"/>
    </location>
</feature>
<evidence type="ECO:0000313" key="2">
    <source>
        <dbReference type="EMBL" id="AFL91200.1"/>
    </source>
</evidence>
<reference evidence="2" key="1">
    <citation type="journal article" date="2012" name="BMC Plant Biol.">
        <title>Association mapping in sunflower for sclerotinia head rot resistance.</title>
        <authorList>
            <person name="Fusari C.M."/>
            <person name="Di Rienzo J.A."/>
            <person name="Troglia C."/>
            <person name="Nishinakamasu V."/>
            <person name="Moreno M.V."/>
            <person name="Maringolo C."/>
            <person name="Quiroz F."/>
            <person name="Alvarez D."/>
            <person name="Escande A."/>
            <person name="Hopp E."/>
            <person name="Heinz R.A."/>
            <person name="Lia V.V."/>
            <person name="Paniego N.B."/>
        </authorList>
    </citation>
    <scope>NUCLEOTIDE SEQUENCE</scope>
</reference>
<sequence>CLDSYFDRPGVEILQSCNGLLLCVTRPKDRNGASKYYVFNPTTKQLALIPPVPRDRSAIWFMSLAFHQTDCVRYKVICVLSVGPDVDS</sequence>
<organism evidence="2">
    <name type="scientific">Helianthus annuus</name>
    <name type="common">Common sunflower</name>
    <dbReference type="NCBI Taxonomy" id="4232"/>
    <lineage>
        <taxon>Eukaryota</taxon>
        <taxon>Viridiplantae</taxon>
        <taxon>Streptophyta</taxon>
        <taxon>Embryophyta</taxon>
        <taxon>Tracheophyta</taxon>
        <taxon>Spermatophyta</taxon>
        <taxon>Magnoliopsida</taxon>
        <taxon>eudicotyledons</taxon>
        <taxon>Gunneridae</taxon>
        <taxon>Pentapetalae</taxon>
        <taxon>asterids</taxon>
        <taxon>campanulids</taxon>
        <taxon>Asterales</taxon>
        <taxon>Asteraceae</taxon>
        <taxon>Asteroideae</taxon>
        <taxon>Heliantheae alliance</taxon>
        <taxon>Heliantheae</taxon>
        <taxon>Helianthus</taxon>
    </lineage>
</organism>
<feature type="domain" description="F-box associated beta-propeller type 1" evidence="1">
    <location>
        <begin position="14"/>
        <end position="79"/>
    </location>
</feature>